<dbReference type="PANTHER" id="PTHR30478:SF0">
    <property type="entry name" value="BETA SLIDING CLAMP"/>
    <property type="match status" value="1"/>
</dbReference>
<dbReference type="AlphaFoldDB" id="A0A8J3SMY8"/>
<dbReference type="Pfam" id="PF02768">
    <property type="entry name" value="DNA_pol3_beta_3"/>
    <property type="match status" value="1"/>
</dbReference>
<accession>A0A8J3SMY8</accession>
<evidence type="ECO:0000259" key="11">
    <source>
        <dbReference type="Pfam" id="PF02768"/>
    </source>
</evidence>
<dbReference type="InterPro" id="IPR022637">
    <property type="entry name" value="DNA_polIII_beta_cen"/>
</dbReference>
<dbReference type="GO" id="GO:0009360">
    <property type="term" value="C:DNA polymerase III complex"/>
    <property type="evidence" value="ECO:0007669"/>
    <property type="project" value="InterPro"/>
</dbReference>
<keyword evidence="3" id="KW-0963">Cytoplasm</keyword>
<reference evidence="12 13" key="1">
    <citation type="submission" date="2021-01" db="EMBL/GenBank/DDBJ databases">
        <title>Whole genome shotgun sequence of Planobispora siamensis NBRC 107568.</title>
        <authorList>
            <person name="Komaki H."/>
            <person name="Tamura T."/>
        </authorList>
    </citation>
    <scope>NUCLEOTIDE SEQUENCE [LARGE SCALE GENOMIC DNA]</scope>
    <source>
        <strain evidence="12 13">NBRC 107568</strain>
    </source>
</reference>
<evidence type="ECO:0000256" key="7">
    <source>
        <dbReference type="ARBA" id="ARBA00022932"/>
    </source>
</evidence>
<dbReference type="GO" id="GO:0006271">
    <property type="term" value="P:DNA strand elongation involved in DNA replication"/>
    <property type="evidence" value="ECO:0007669"/>
    <property type="project" value="TreeGrafter"/>
</dbReference>
<feature type="domain" description="DNA polymerase III beta sliding clamp N-terminal" evidence="9">
    <location>
        <begin position="1"/>
        <end position="118"/>
    </location>
</feature>
<feature type="domain" description="DNA polymerase III beta sliding clamp central" evidence="10">
    <location>
        <begin position="129"/>
        <end position="246"/>
    </location>
</feature>
<evidence type="ECO:0000256" key="8">
    <source>
        <dbReference type="ARBA" id="ARBA00023125"/>
    </source>
</evidence>
<comment type="subcellular location">
    <subcellularLocation>
        <location evidence="1">Cytoplasm</location>
    </subcellularLocation>
</comment>
<dbReference type="GO" id="GO:0003887">
    <property type="term" value="F:DNA-directed DNA polymerase activity"/>
    <property type="evidence" value="ECO:0007669"/>
    <property type="project" value="UniProtKB-KW"/>
</dbReference>
<evidence type="ECO:0000259" key="9">
    <source>
        <dbReference type="Pfam" id="PF00712"/>
    </source>
</evidence>
<keyword evidence="13" id="KW-1185">Reference proteome</keyword>
<evidence type="ECO:0000256" key="4">
    <source>
        <dbReference type="ARBA" id="ARBA00022679"/>
    </source>
</evidence>
<name>A0A8J3SMY8_9ACTN</name>
<dbReference type="InterPro" id="IPR022634">
    <property type="entry name" value="DNA_polIII_beta_N"/>
</dbReference>
<organism evidence="12 13">
    <name type="scientific">Planobispora siamensis</name>
    <dbReference type="NCBI Taxonomy" id="936338"/>
    <lineage>
        <taxon>Bacteria</taxon>
        <taxon>Bacillati</taxon>
        <taxon>Actinomycetota</taxon>
        <taxon>Actinomycetes</taxon>
        <taxon>Streptosporangiales</taxon>
        <taxon>Streptosporangiaceae</taxon>
        <taxon>Planobispora</taxon>
    </lineage>
</organism>
<evidence type="ECO:0000256" key="5">
    <source>
        <dbReference type="ARBA" id="ARBA00022695"/>
    </source>
</evidence>
<dbReference type="InterPro" id="IPR022635">
    <property type="entry name" value="DNA_polIII_beta_C"/>
</dbReference>
<dbReference type="GO" id="GO:0005737">
    <property type="term" value="C:cytoplasm"/>
    <property type="evidence" value="ECO:0007669"/>
    <property type="project" value="UniProtKB-SubCell"/>
</dbReference>
<proteinExistence type="inferred from homology"/>
<protein>
    <submittedName>
        <fullName evidence="12">DNA polymerase III subunit beta</fullName>
    </submittedName>
</protein>
<keyword evidence="6" id="KW-0235">DNA replication</keyword>
<keyword evidence="8" id="KW-0238">DNA-binding</keyword>
<evidence type="ECO:0000259" key="10">
    <source>
        <dbReference type="Pfam" id="PF02767"/>
    </source>
</evidence>
<dbReference type="CDD" id="cd00140">
    <property type="entry name" value="beta_clamp"/>
    <property type="match status" value="1"/>
</dbReference>
<dbReference type="EMBL" id="BOOJ01000052">
    <property type="protein sequence ID" value="GIH95410.1"/>
    <property type="molecule type" value="Genomic_DNA"/>
</dbReference>
<evidence type="ECO:0000256" key="2">
    <source>
        <dbReference type="ARBA" id="ARBA00010752"/>
    </source>
</evidence>
<sequence length="374" mass="39877">MKFIADQQSLSAAAAWVAKALPNRPTAPILGAMKVTVRPDAVTLAAFDYDVSLTTTVEVMTGDSGTFAVPGGPLREMLASLPHGQVQVDVDTARATLRCGGAVFTLPLMPVEDYPALPEVPAPDGHFPGQAFAQAATQTKCATSRDETVPILCAVRIDVTGRRGALAATDRYRLTCRRLEWTPAADPVTYGLLVRVPALEAVCAAIGSSANPVQMAAVRNLNGDASMVAFTVDERIITCRVIDEAYIKYEERLADIGERDHSTEVMVEVAPLTAAVKRASLVLSRNQPVKIAVGDETIGVQAAGDDSQLAEPLAAHTRGEHITVAINHAYLLDALAAMPTEEVRMQFGKATQPIMCRPVGGTDYRHVLMPIRLA</sequence>
<dbReference type="SUPFAM" id="SSF55979">
    <property type="entry name" value="DNA clamp"/>
    <property type="match status" value="3"/>
</dbReference>
<keyword evidence="7" id="KW-0239">DNA-directed DNA polymerase</keyword>
<dbReference type="Pfam" id="PF00712">
    <property type="entry name" value="DNA_pol3_beta"/>
    <property type="match status" value="1"/>
</dbReference>
<comment type="caution">
    <text evidence="12">The sequence shown here is derived from an EMBL/GenBank/DDBJ whole genome shotgun (WGS) entry which is preliminary data.</text>
</comment>
<gene>
    <name evidence="12" type="primary">dnaN_3</name>
    <name evidence="12" type="ORF">Psi01_60400</name>
</gene>
<dbReference type="SMART" id="SM00480">
    <property type="entry name" value="POL3Bc"/>
    <property type="match status" value="1"/>
</dbReference>
<evidence type="ECO:0000256" key="6">
    <source>
        <dbReference type="ARBA" id="ARBA00022705"/>
    </source>
</evidence>
<dbReference type="GO" id="GO:0003677">
    <property type="term" value="F:DNA binding"/>
    <property type="evidence" value="ECO:0007669"/>
    <property type="project" value="UniProtKB-KW"/>
</dbReference>
<dbReference type="PANTHER" id="PTHR30478">
    <property type="entry name" value="DNA POLYMERASE III SUBUNIT BETA"/>
    <property type="match status" value="1"/>
</dbReference>
<dbReference type="InterPro" id="IPR001001">
    <property type="entry name" value="DNA_polIII_beta"/>
</dbReference>
<evidence type="ECO:0000313" key="12">
    <source>
        <dbReference type="EMBL" id="GIH95410.1"/>
    </source>
</evidence>
<evidence type="ECO:0000256" key="1">
    <source>
        <dbReference type="ARBA" id="ARBA00004496"/>
    </source>
</evidence>
<dbReference type="NCBIfam" id="TIGR00663">
    <property type="entry name" value="dnan"/>
    <property type="match status" value="1"/>
</dbReference>
<keyword evidence="4" id="KW-0808">Transferase</keyword>
<comment type="similarity">
    <text evidence="2">Belongs to the beta sliding clamp family.</text>
</comment>
<dbReference type="RefSeq" id="WP_204067505.1">
    <property type="nucleotide sequence ID" value="NZ_BOOJ01000052.1"/>
</dbReference>
<dbReference type="Gene3D" id="3.10.150.10">
    <property type="entry name" value="DNA Polymerase III, subunit A, domain 2"/>
    <property type="match status" value="3"/>
</dbReference>
<dbReference type="InterPro" id="IPR046938">
    <property type="entry name" value="DNA_clamp_sf"/>
</dbReference>
<evidence type="ECO:0000313" key="13">
    <source>
        <dbReference type="Proteomes" id="UP000619788"/>
    </source>
</evidence>
<keyword evidence="5" id="KW-0548">Nucleotidyltransferase</keyword>
<feature type="domain" description="DNA polymerase III beta sliding clamp C-terminal" evidence="11">
    <location>
        <begin position="259"/>
        <end position="372"/>
    </location>
</feature>
<dbReference type="Proteomes" id="UP000619788">
    <property type="component" value="Unassembled WGS sequence"/>
</dbReference>
<evidence type="ECO:0000256" key="3">
    <source>
        <dbReference type="ARBA" id="ARBA00022490"/>
    </source>
</evidence>
<dbReference type="GO" id="GO:0008408">
    <property type="term" value="F:3'-5' exonuclease activity"/>
    <property type="evidence" value="ECO:0007669"/>
    <property type="project" value="InterPro"/>
</dbReference>
<dbReference type="Pfam" id="PF02767">
    <property type="entry name" value="DNA_pol3_beta_2"/>
    <property type="match status" value="1"/>
</dbReference>